<dbReference type="CDD" id="cd00071">
    <property type="entry name" value="GMPK"/>
    <property type="match status" value="1"/>
</dbReference>
<feature type="domain" description="Guanylate kinase-like" evidence="11">
    <location>
        <begin position="311"/>
        <end position="493"/>
    </location>
</feature>
<dbReference type="InterPro" id="IPR020590">
    <property type="entry name" value="Guanylate_kinase_CS"/>
</dbReference>
<dbReference type="NCBIfam" id="TIGR03263">
    <property type="entry name" value="guanyl_kin"/>
    <property type="match status" value="1"/>
</dbReference>
<feature type="region of interest" description="Disordered" evidence="9">
    <location>
        <begin position="165"/>
        <end position="242"/>
    </location>
</feature>
<feature type="transmembrane region" description="Helical" evidence="10">
    <location>
        <begin position="124"/>
        <end position="151"/>
    </location>
</feature>
<dbReference type="SMART" id="SM00072">
    <property type="entry name" value="GuKc"/>
    <property type="match status" value="1"/>
</dbReference>
<dbReference type="FunFam" id="3.30.63.10:FF:000002">
    <property type="entry name" value="Guanylate kinase 1"/>
    <property type="match status" value="1"/>
</dbReference>
<reference evidence="12 13" key="1">
    <citation type="journal article" date="2018" name="BMC Genomics">
        <title>Comparative genome analyses reveal sequence features reflecting distinct modes of host-adaptation between dicot and monocot powdery mildew.</title>
        <authorList>
            <person name="Wu Y."/>
            <person name="Ma X."/>
            <person name="Pan Z."/>
            <person name="Kale S.D."/>
            <person name="Song Y."/>
            <person name="King H."/>
            <person name="Zhang Q."/>
            <person name="Presley C."/>
            <person name="Deng X."/>
            <person name="Wei C.I."/>
            <person name="Xiao S."/>
        </authorList>
    </citation>
    <scope>NUCLEOTIDE SEQUENCE [LARGE SCALE GENOMIC DNA]</scope>
    <source>
        <strain evidence="12">UMSG3</strain>
    </source>
</reference>
<evidence type="ECO:0000256" key="1">
    <source>
        <dbReference type="ARBA" id="ARBA00005790"/>
    </source>
</evidence>
<dbReference type="GO" id="GO:0004385">
    <property type="term" value="F:GMP kinase activity"/>
    <property type="evidence" value="ECO:0007669"/>
    <property type="project" value="UniProtKB-EC"/>
</dbReference>
<dbReference type="Pfam" id="PF24535">
    <property type="entry name" value="DUF7598"/>
    <property type="match status" value="1"/>
</dbReference>
<dbReference type="AlphaFoldDB" id="A0A420I9G6"/>
<dbReference type="PANTHER" id="PTHR23117:SF13">
    <property type="entry name" value="GUANYLATE KINASE"/>
    <property type="match status" value="1"/>
</dbReference>
<keyword evidence="10" id="KW-0472">Membrane</keyword>
<dbReference type="GO" id="GO:0005829">
    <property type="term" value="C:cytosol"/>
    <property type="evidence" value="ECO:0007669"/>
    <property type="project" value="TreeGrafter"/>
</dbReference>
<dbReference type="InterPro" id="IPR017665">
    <property type="entry name" value="Guanylate_kinase"/>
</dbReference>
<feature type="transmembrane region" description="Helical" evidence="10">
    <location>
        <begin position="83"/>
        <end position="102"/>
    </location>
</feature>
<evidence type="ECO:0000256" key="2">
    <source>
        <dbReference type="ARBA" id="ARBA00012961"/>
    </source>
</evidence>
<dbReference type="EMBL" id="MCBQ01010730">
    <property type="protein sequence ID" value="RKF71167.1"/>
    <property type="molecule type" value="Genomic_DNA"/>
</dbReference>
<dbReference type="PANTHER" id="PTHR23117">
    <property type="entry name" value="GUANYLATE KINASE-RELATED"/>
    <property type="match status" value="1"/>
</dbReference>
<dbReference type="Pfam" id="PF00625">
    <property type="entry name" value="Guanylate_kin"/>
    <property type="match status" value="1"/>
</dbReference>
<protein>
    <recommendedName>
        <fullName evidence="3">Guanylate kinase</fullName>
        <ecNumber evidence="2">2.7.4.8</ecNumber>
    </recommendedName>
    <alternativeName>
        <fullName evidence="8">GMP kinase</fullName>
    </alternativeName>
</protein>
<evidence type="ECO:0000256" key="9">
    <source>
        <dbReference type="SAM" id="MobiDB-lite"/>
    </source>
</evidence>
<keyword evidence="6" id="KW-0418">Kinase</keyword>
<organism evidence="12 13">
    <name type="scientific">Golovinomyces cichoracearum</name>
    <dbReference type="NCBI Taxonomy" id="62708"/>
    <lineage>
        <taxon>Eukaryota</taxon>
        <taxon>Fungi</taxon>
        <taxon>Dikarya</taxon>
        <taxon>Ascomycota</taxon>
        <taxon>Pezizomycotina</taxon>
        <taxon>Leotiomycetes</taxon>
        <taxon>Erysiphales</taxon>
        <taxon>Erysiphaceae</taxon>
        <taxon>Golovinomyces</taxon>
    </lineage>
</organism>
<dbReference type="InterPro" id="IPR008144">
    <property type="entry name" value="Guanylate_kin-like_dom"/>
</dbReference>
<dbReference type="STRING" id="62708.A0A420I9G6"/>
<dbReference type="InterPro" id="IPR056019">
    <property type="entry name" value="DUF7598"/>
</dbReference>
<feature type="compositionally biased region" description="Polar residues" evidence="9">
    <location>
        <begin position="181"/>
        <end position="199"/>
    </location>
</feature>
<evidence type="ECO:0000256" key="4">
    <source>
        <dbReference type="ARBA" id="ARBA00022679"/>
    </source>
</evidence>
<dbReference type="EC" id="2.7.4.8" evidence="2"/>
<dbReference type="Proteomes" id="UP000283383">
    <property type="component" value="Unassembled WGS sequence"/>
</dbReference>
<evidence type="ECO:0000256" key="10">
    <source>
        <dbReference type="SAM" id="Phobius"/>
    </source>
</evidence>
<dbReference type="InterPro" id="IPR027417">
    <property type="entry name" value="P-loop_NTPase"/>
</dbReference>
<comment type="similarity">
    <text evidence="1">Belongs to the guanylate kinase family.</text>
</comment>
<dbReference type="FunFam" id="3.40.50.300:FF:000776">
    <property type="entry name" value="Guanylate kinase 2"/>
    <property type="match status" value="1"/>
</dbReference>
<evidence type="ECO:0000256" key="5">
    <source>
        <dbReference type="ARBA" id="ARBA00022741"/>
    </source>
</evidence>
<name>A0A420I9G6_9PEZI</name>
<comment type="caution">
    <text evidence="12">The sequence shown here is derived from an EMBL/GenBank/DDBJ whole genome shotgun (WGS) entry which is preliminary data.</text>
</comment>
<proteinExistence type="inferred from homology"/>
<accession>A0A420I9G6</accession>
<dbReference type="Gene3D" id="3.40.50.300">
    <property type="entry name" value="P-loop containing nucleotide triphosphate hydrolases"/>
    <property type="match status" value="1"/>
</dbReference>
<feature type="compositionally biased region" description="Low complexity" evidence="9">
    <location>
        <begin position="288"/>
        <end position="306"/>
    </location>
</feature>
<dbReference type="PROSITE" id="PS50052">
    <property type="entry name" value="GUANYLATE_KINASE_2"/>
    <property type="match status" value="1"/>
</dbReference>
<evidence type="ECO:0000256" key="8">
    <source>
        <dbReference type="ARBA" id="ARBA00030128"/>
    </source>
</evidence>
<evidence type="ECO:0000256" key="6">
    <source>
        <dbReference type="ARBA" id="ARBA00022777"/>
    </source>
</evidence>
<evidence type="ECO:0000259" key="11">
    <source>
        <dbReference type="PROSITE" id="PS50052"/>
    </source>
</evidence>
<dbReference type="GO" id="GO:0005524">
    <property type="term" value="F:ATP binding"/>
    <property type="evidence" value="ECO:0007669"/>
    <property type="project" value="UniProtKB-KW"/>
</dbReference>
<feature type="region of interest" description="Disordered" evidence="9">
    <location>
        <begin position="288"/>
        <end position="316"/>
    </location>
</feature>
<evidence type="ECO:0000256" key="3">
    <source>
        <dbReference type="ARBA" id="ARBA00016296"/>
    </source>
</evidence>
<evidence type="ECO:0000256" key="7">
    <source>
        <dbReference type="ARBA" id="ARBA00022840"/>
    </source>
</evidence>
<feature type="transmembrane region" description="Helical" evidence="10">
    <location>
        <begin position="21"/>
        <end position="44"/>
    </location>
</feature>
<feature type="transmembrane region" description="Helical" evidence="10">
    <location>
        <begin position="50"/>
        <end position="71"/>
    </location>
</feature>
<feature type="compositionally biased region" description="Polar residues" evidence="9">
    <location>
        <begin position="230"/>
        <end position="241"/>
    </location>
</feature>
<sequence>MSKNINYITLNILRVTNIISLILVAVTSWTMLVMTIKAGTFFFFDGVSHLVMSLICVFLITSEISLFNRYFAKHWPALGLESGFNFLGLSMILLGSGILRNLKEEIVKRGEDDNQVDLGSLGTVLWPLVLSSGILSLLLGFFNIIATYVFCDKARGITGRHIRMHRNSAPTTKPESFKAFSMSSSPERQPSISNLQQYNSRKERRRSRFRFPLSIARSNQPPCIQDEEQNISYPSSSQSPNMEKIERPLDRVSPVVPELLCPLSAHHPAYNSTSPKYPASSRYSVVTTPSTSTTISPPSSSHTESNTIKDTRPLIISGPSGVGKGTLCNLLLSRHPRLFATTVSHTTRAPRPGEIPGREYYFVNNVDFQSLVDRGAFVEHAQFGGNHYGTSKDTIQSILKQGQVPVLDIEMEGVKQIKASHLAARYLFIAPPSMEILEDRLRTRGTEKEESIQKRLAQAHHEMAYAATDGAHDIIIVNDDLEKAYTCLESFVFGNKSAI</sequence>
<keyword evidence="7" id="KW-0067">ATP-binding</keyword>
<keyword evidence="4" id="KW-0808">Transferase</keyword>
<evidence type="ECO:0000313" key="12">
    <source>
        <dbReference type="EMBL" id="RKF71167.1"/>
    </source>
</evidence>
<evidence type="ECO:0000313" key="13">
    <source>
        <dbReference type="Proteomes" id="UP000283383"/>
    </source>
</evidence>
<dbReference type="InterPro" id="IPR008145">
    <property type="entry name" value="GK/Ca_channel_bsu"/>
</dbReference>
<gene>
    <name evidence="12" type="ORF">GcM3_107004</name>
</gene>
<keyword evidence="13" id="KW-1185">Reference proteome</keyword>
<dbReference type="PROSITE" id="PS00856">
    <property type="entry name" value="GUANYLATE_KINASE_1"/>
    <property type="match status" value="1"/>
</dbReference>
<keyword evidence="5" id="KW-0547">Nucleotide-binding</keyword>
<keyword evidence="10" id="KW-1133">Transmembrane helix</keyword>
<keyword evidence="10" id="KW-0812">Transmembrane</keyword>
<dbReference type="SUPFAM" id="SSF52540">
    <property type="entry name" value="P-loop containing nucleoside triphosphate hydrolases"/>
    <property type="match status" value="1"/>
</dbReference>